<dbReference type="PANTHER" id="PTHR37951">
    <property type="entry name" value="CYTOPLASMIC PROTEIN-RELATED"/>
    <property type="match status" value="1"/>
</dbReference>
<dbReference type="InterPro" id="IPR017740">
    <property type="entry name" value="TssA-like"/>
</dbReference>
<feature type="domain" description="ImpA N-terminal" evidence="1">
    <location>
        <begin position="19"/>
        <end position="140"/>
    </location>
</feature>
<sequence>MMGLPADVQSLDFTRLSLPLGEAEGGGQNFEYSAQFFELEEEGQGKPEVQYGDTLTQAIEPNWKRVMALALPMMEHSRDLRLAIWATRAQLNVHAFAGLASGLGLVEGLLKNCWDGLYPRLDPDDGYDPLLRINILAFLCAPDGLVHDVLDAPLISARGIGAVSLRLIDLVMSDPGGEGGQPSLAMIEGAFTDTDVQQLRAVHSALTQALAHSVQIEQWLTEKVGVGRAIDLSGLAAPLRRAAEIVSRFLLDPAPYEAAAATVATSAVVAPKLPYAEVRSREEARQVIDRLCSYFQTHEPASPVPYLLQRAKTLIDKNFIELLQDLAPDGLAQLAQVSGVHTRDN</sequence>
<dbReference type="Proteomes" id="UP000198740">
    <property type="component" value="Unassembled WGS sequence"/>
</dbReference>
<gene>
    <name evidence="2" type="ORF">SAMN04490186_3301</name>
</gene>
<protein>
    <submittedName>
        <fullName evidence="2">Type VI secretion system protein ImpA</fullName>
    </submittedName>
</protein>
<comment type="caution">
    <text evidence="2">The sequence shown here is derived from an EMBL/GenBank/DDBJ whole genome shotgun (WGS) entry which is preliminary data.</text>
</comment>
<evidence type="ECO:0000259" key="1">
    <source>
        <dbReference type="Pfam" id="PF06812"/>
    </source>
</evidence>
<dbReference type="NCBIfam" id="TIGR03363">
    <property type="entry name" value="VI_chp_8"/>
    <property type="match status" value="1"/>
</dbReference>
<reference evidence="2 3" key="1">
    <citation type="submission" date="2016-10" db="EMBL/GenBank/DDBJ databases">
        <authorList>
            <person name="Varghese N."/>
            <person name="Submissions S."/>
        </authorList>
    </citation>
    <scope>NUCLEOTIDE SEQUENCE [LARGE SCALE GENOMIC DNA]</scope>
    <source>
        <strain evidence="2 3">BS2976</strain>
    </source>
</reference>
<dbReference type="InterPro" id="IPR010657">
    <property type="entry name" value="ImpA_N"/>
</dbReference>
<evidence type="ECO:0000313" key="2">
    <source>
        <dbReference type="EMBL" id="SDR08985.1"/>
    </source>
</evidence>
<keyword evidence="3" id="KW-1185">Reference proteome</keyword>
<accession>A0ABY0TN77</accession>
<name>A0ABY0TN77_9PSED</name>
<proteinExistence type="predicted"/>
<evidence type="ECO:0000313" key="3">
    <source>
        <dbReference type="Proteomes" id="UP000198740"/>
    </source>
</evidence>
<dbReference type="Pfam" id="PF06812">
    <property type="entry name" value="ImpA_N"/>
    <property type="match status" value="1"/>
</dbReference>
<organism evidence="2 3">
    <name type="scientific">Pseudomonas grimontii</name>
    <dbReference type="NCBI Taxonomy" id="129847"/>
    <lineage>
        <taxon>Bacteria</taxon>
        <taxon>Pseudomonadati</taxon>
        <taxon>Pseudomonadota</taxon>
        <taxon>Gammaproteobacteria</taxon>
        <taxon>Pseudomonadales</taxon>
        <taxon>Pseudomonadaceae</taxon>
        <taxon>Pseudomonas</taxon>
    </lineage>
</organism>
<dbReference type="EMBL" id="FNKM01000002">
    <property type="protein sequence ID" value="SDR08985.1"/>
    <property type="molecule type" value="Genomic_DNA"/>
</dbReference>
<dbReference type="RefSeq" id="WP_244176282.1">
    <property type="nucleotide sequence ID" value="NZ_FNKM01000002.1"/>
</dbReference>
<dbReference type="PANTHER" id="PTHR37951:SF1">
    <property type="entry name" value="TYPE VI SECRETION SYSTEM COMPONENT TSSA1"/>
    <property type="match status" value="1"/>
</dbReference>